<feature type="region of interest" description="Disordered" evidence="13">
    <location>
        <begin position="895"/>
        <end position="1020"/>
    </location>
</feature>
<dbReference type="InterPro" id="IPR050079">
    <property type="entry name" value="DEAD_box_RNA_helicase"/>
</dbReference>
<dbReference type="PROSITE" id="PS51195">
    <property type="entry name" value="Q_MOTIF"/>
    <property type="match status" value="1"/>
</dbReference>
<dbReference type="InterPro" id="IPR014014">
    <property type="entry name" value="RNA_helicase_DEAD_Q_motif"/>
</dbReference>
<keyword evidence="9" id="KW-0694">RNA-binding</keyword>
<protein>
    <recommendedName>
        <fullName evidence="4">RNA helicase</fullName>
        <ecNumber evidence="4">3.6.4.13</ecNumber>
    </recommendedName>
</protein>
<feature type="domain" description="Helicase C-terminal" evidence="15">
    <location>
        <begin position="437"/>
        <end position="600"/>
    </location>
</feature>
<evidence type="ECO:0000256" key="12">
    <source>
        <dbReference type="PROSITE-ProRule" id="PRU00552"/>
    </source>
</evidence>
<feature type="compositionally biased region" description="Gly residues" evidence="13">
    <location>
        <begin position="1001"/>
        <end position="1014"/>
    </location>
</feature>
<dbReference type="AlphaFoldDB" id="A0A0B7NM35"/>
<dbReference type="PANTHER" id="PTHR47959:SF8">
    <property type="entry name" value="RNA HELICASE"/>
    <property type="match status" value="1"/>
</dbReference>
<dbReference type="OrthoDB" id="1191041at2759"/>
<dbReference type="InterPro" id="IPR000629">
    <property type="entry name" value="RNA-helicase_DEAD-box_CS"/>
</dbReference>
<feature type="compositionally biased region" description="Polar residues" evidence="13">
    <location>
        <begin position="957"/>
        <end position="969"/>
    </location>
</feature>
<sequence length="1020" mass="113297">MVAKRPASKKSLVSKKAAGKKVSKKPHPSKQQQEQAPEKAVQLSKSKLKKQEFQRKKYNKDKKKTKQPDEDDDSDFEIVPTTTTNAKGIMDSDSEQGDDGLVAKDDEIALVNDEDDDDDDEDSDSDLELDMFGKFKAKKPAAVAVAAPAASVKKQKPITMNDSDEEDEQDEKFIASETLAANRKNKKSGGFQSMGLSNPVFKAVIHKGFKVPTPVQRKCIPLILQGDDVVGMARTGSGKTAAFLIPMLEKLKVHSAKTGARGLVLSPSRELALQTQKVCKELMKYTDLRSGCIVGGDSLDEQFEMIASNPDILIATPGRLLHLAVEMNLDLRTIEYVVFDEADRLFEMGFAVQLHEILSRLPPSRQTLLFSATLPKMLVDFAKAGLQEPTLVRLDVDTKISRDLEMAFFSVKDNEKEGALLYLLKNVIKLPKRTQNEDKADVKKYKKKKGGGEKSGTEADRQTILFAATKHHVEYLATLLEIAGYQVSYVYGSLDQTARNIQINRFRNGVTNILVVTDVAARGIDIPILENVINYDFAGSSKVFVHRVGRAARAGRRGWAYSFVSADELPYLVDLQLFLTRPLVLGGEKDEYDYTGELVLGAMPKDSLIDDKAWADDKIAKDAALEGTYKTAMNAYKLYNRTKPRAAAESYGRAKDILKKKAFSNLHPLLLDDENQSAAEIVRANMISAISGFRPAETIFEFGVRGTRKLTPATVMMRGRRQVVDKIITAHKSQKEAESAVLDKPLDIRDEEKVVQELGGNVEEEELAQTFIIPELSKEDKKKKTSFRDQEFYMSYTQKDANTERGYSMSNQGSFMEQASKAQLDLTGDDNDAIKKSQNMLRWDSKKRKFIKGTGIGSDNKKLIRTESGALISATYKSGRFDEWAKKKHITLPRAGERELDGARNMGQKRFRHNKSQEAKRVDPLAFDYEKKMKKRRMNEPDAAEKGGMGKKRVGDFSNTKSELKNASQIRKDRVALEKRREKSNRPSSSGRGGKARRGRGGGGGGGGGGGRGGGRGRGR</sequence>
<dbReference type="GO" id="GO:0005829">
    <property type="term" value="C:cytosol"/>
    <property type="evidence" value="ECO:0007669"/>
    <property type="project" value="TreeGrafter"/>
</dbReference>
<comment type="catalytic activity">
    <reaction evidence="11">
        <text>ATP + H2O = ADP + phosphate + H(+)</text>
        <dbReference type="Rhea" id="RHEA:13065"/>
        <dbReference type="ChEBI" id="CHEBI:15377"/>
        <dbReference type="ChEBI" id="CHEBI:15378"/>
        <dbReference type="ChEBI" id="CHEBI:30616"/>
        <dbReference type="ChEBI" id="CHEBI:43474"/>
        <dbReference type="ChEBI" id="CHEBI:456216"/>
        <dbReference type="EC" id="3.6.4.13"/>
    </reaction>
</comment>
<dbReference type="GO" id="GO:0003724">
    <property type="term" value="F:RNA helicase activity"/>
    <property type="evidence" value="ECO:0007669"/>
    <property type="project" value="UniProtKB-EC"/>
</dbReference>
<dbReference type="Pfam" id="PF08147">
    <property type="entry name" value="DBP10CT"/>
    <property type="match status" value="1"/>
</dbReference>
<dbReference type="GO" id="GO:0005524">
    <property type="term" value="F:ATP binding"/>
    <property type="evidence" value="ECO:0007669"/>
    <property type="project" value="UniProtKB-KW"/>
</dbReference>
<dbReference type="SMART" id="SM01123">
    <property type="entry name" value="DBP10CT"/>
    <property type="match status" value="1"/>
</dbReference>
<evidence type="ECO:0000256" key="7">
    <source>
        <dbReference type="ARBA" id="ARBA00022806"/>
    </source>
</evidence>
<dbReference type="EMBL" id="LN732826">
    <property type="protein sequence ID" value="CEP15963.1"/>
    <property type="molecule type" value="Genomic_DNA"/>
</dbReference>
<dbReference type="InterPro" id="IPR027417">
    <property type="entry name" value="P-loop_NTPase"/>
</dbReference>
<dbReference type="InterPro" id="IPR001650">
    <property type="entry name" value="Helicase_C-like"/>
</dbReference>
<evidence type="ECO:0000256" key="9">
    <source>
        <dbReference type="ARBA" id="ARBA00022884"/>
    </source>
</evidence>
<dbReference type="InterPro" id="IPR011545">
    <property type="entry name" value="DEAD/DEAH_box_helicase_dom"/>
</dbReference>
<evidence type="ECO:0000313" key="18">
    <source>
        <dbReference type="Proteomes" id="UP000054107"/>
    </source>
</evidence>
<comment type="similarity">
    <text evidence="3">Belongs to the DEAD box helicase family. DDX54/DBP10 subfamily.</text>
</comment>
<dbReference type="Pfam" id="PF00270">
    <property type="entry name" value="DEAD"/>
    <property type="match status" value="1"/>
</dbReference>
<evidence type="ECO:0000256" key="3">
    <source>
        <dbReference type="ARBA" id="ARBA00010379"/>
    </source>
</evidence>
<dbReference type="PROSITE" id="PS00039">
    <property type="entry name" value="DEAD_ATP_HELICASE"/>
    <property type="match status" value="1"/>
</dbReference>
<feature type="domain" description="DEAD-box RNA helicase Q" evidence="16">
    <location>
        <begin position="189"/>
        <end position="217"/>
    </location>
</feature>
<dbReference type="Pfam" id="PF00271">
    <property type="entry name" value="Helicase_C"/>
    <property type="match status" value="1"/>
</dbReference>
<dbReference type="GO" id="GO:0016887">
    <property type="term" value="F:ATP hydrolysis activity"/>
    <property type="evidence" value="ECO:0007669"/>
    <property type="project" value="RHEA"/>
</dbReference>
<evidence type="ECO:0000259" key="16">
    <source>
        <dbReference type="PROSITE" id="PS51195"/>
    </source>
</evidence>
<comment type="function">
    <text evidence="1">ATP-binding RNA helicase involved in the biogenesis of 60S ribosomal subunits and is required for the normal formation of 25S and 5.8S rRNAs.</text>
</comment>
<organism evidence="17 18">
    <name type="scientific">Parasitella parasitica</name>
    <dbReference type="NCBI Taxonomy" id="35722"/>
    <lineage>
        <taxon>Eukaryota</taxon>
        <taxon>Fungi</taxon>
        <taxon>Fungi incertae sedis</taxon>
        <taxon>Mucoromycota</taxon>
        <taxon>Mucoromycotina</taxon>
        <taxon>Mucoromycetes</taxon>
        <taxon>Mucorales</taxon>
        <taxon>Mucorineae</taxon>
        <taxon>Mucoraceae</taxon>
        <taxon>Parasitella</taxon>
    </lineage>
</organism>
<evidence type="ECO:0000256" key="5">
    <source>
        <dbReference type="ARBA" id="ARBA00022741"/>
    </source>
</evidence>
<keyword evidence="8" id="KW-0067">ATP-binding</keyword>
<gene>
    <name evidence="17" type="primary">PARPA_10217.1 scaffold 40051</name>
</gene>
<dbReference type="FunFam" id="3.40.50.300:FF:000865">
    <property type="entry name" value="ATP-dependent RNA helicase DDX54"/>
    <property type="match status" value="1"/>
</dbReference>
<keyword evidence="5" id="KW-0547">Nucleotide-binding</keyword>
<keyword evidence="6" id="KW-0378">Hydrolase</keyword>
<dbReference type="STRING" id="35722.A0A0B7NM35"/>
<dbReference type="CDD" id="cd18787">
    <property type="entry name" value="SF2_C_DEAD"/>
    <property type="match status" value="1"/>
</dbReference>
<dbReference type="Proteomes" id="UP000054107">
    <property type="component" value="Unassembled WGS sequence"/>
</dbReference>
<evidence type="ECO:0000256" key="11">
    <source>
        <dbReference type="ARBA" id="ARBA00047984"/>
    </source>
</evidence>
<dbReference type="SUPFAM" id="SSF52540">
    <property type="entry name" value="P-loop containing nucleoside triphosphate hydrolases"/>
    <property type="match status" value="2"/>
</dbReference>
<evidence type="ECO:0000256" key="2">
    <source>
        <dbReference type="ARBA" id="ARBA00004604"/>
    </source>
</evidence>
<feature type="short sequence motif" description="Q motif" evidence="12">
    <location>
        <begin position="189"/>
        <end position="217"/>
    </location>
</feature>
<keyword evidence="18" id="KW-1185">Reference proteome</keyword>
<evidence type="ECO:0000256" key="6">
    <source>
        <dbReference type="ARBA" id="ARBA00022801"/>
    </source>
</evidence>
<evidence type="ECO:0000256" key="13">
    <source>
        <dbReference type="SAM" id="MobiDB-lite"/>
    </source>
</evidence>
<feature type="compositionally biased region" description="Basic and acidic residues" evidence="13">
    <location>
        <begin position="970"/>
        <end position="985"/>
    </location>
</feature>
<dbReference type="CDD" id="cd17959">
    <property type="entry name" value="DEADc_DDX54"/>
    <property type="match status" value="1"/>
</dbReference>
<dbReference type="EC" id="3.6.4.13" evidence="4"/>
<dbReference type="GO" id="GO:0005730">
    <property type="term" value="C:nucleolus"/>
    <property type="evidence" value="ECO:0007669"/>
    <property type="project" value="UniProtKB-SubCell"/>
</dbReference>
<keyword evidence="7" id="KW-0347">Helicase</keyword>
<evidence type="ECO:0000313" key="17">
    <source>
        <dbReference type="EMBL" id="CEP15963.1"/>
    </source>
</evidence>
<dbReference type="GO" id="GO:0003723">
    <property type="term" value="F:RNA binding"/>
    <property type="evidence" value="ECO:0007669"/>
    <property type="project" value="UniProtKB-KW"/>
</dbReference>
<dbReference type="PROSITE" id="PS51194">
    <property type="entry name" value="HELICASE_CTER"/>
    <property type="match status" value="1"/>
</dbReference>
<keyword evidence="10" id="KW-0539">Nucleus</keyword>
<evidence type="ECO:0000259" key="14">
    <source>
        <dbReference type="PROSITE" id="PS51192"/>
    </source>
</evidence>
<feature type="compositionally biased region" description="Basic residues" evidence="13">
    <location>
        <begin position="56"/>
        <end position="65"/>
    </location>
</feature>
<reference evidence="17 18" key="1">
    <citation type="submission" date="2014-09" db="EMBL/GenBank/DDBJ databases">
        <authorList>
            <person name="Ellenberger Sabrina"/>
        </authorList>
    </citation>
    <scope>NUCLEOTIDE SEQUENCE [LARGE SCALE GENOMIC DNA]</scope>
    <source>
        <strain evidence="17 18">CBS 412.66</strain>
    </source>
</reference>
<dbReference type="PANTHER" id="PTHR47959">
    <property type="entry name" value="ATP-DEPENDENT RNA HELICASE RHLE-RELATED"/>
    <property type="match status" value="1"/>
</dbReference>
<dbReference type="InterPro" id="IPR033517">
    <property type="entry name" value="DDX54/DBP10_DEAD-box_helicase"/>
</dbReference>
<dbReference type="Gene3D" id="3.40.50.300">
    <property type="entry name" value="P-loop containing nucleotide triphosphate hydrolases"/>
    <property type="match status" value="2"/>
</dbReference>
<evidence type="ECO:0000256" key="4">
    <source>
        <dbReference type="ARBA" id="ARBA00012552"/>
    </source>
</evidence>
<dbReference type="SMART" id="SM00490">
    <property type="entry name" value="HELICc"/>
    <property type="match status" value="1"/>
</dbReference>
<evidence type="ECO:0000256" key="1">
    <source>
        <dbReference type="ARBA" id="ARBA00003706"/>
    </source>
</evidence>
<evidence type="ECO:0000256" key="8">
    <source>
        <dbReference type="ARBA" id="ARBA00022840"/>
    </source>
</evidence>
<comment type="subcellular location">
    <subcellularLocation>
        <location evidence="2">Nucleus</location>
        <location evidence="2">Nucleolus</location>
    </subcellularLocation>
</comment>
<evidence type="ECO:0000259" key="15">
    <source>
        <dbReference type="PROSITE" id="PS51194"/>
    </source>
</evidence>
<feature type="compositionally biased region" description="Basic residues" evidence="13">
    <location>
        <begin position="17"/>
        <end position="28"/>
    </location>
</feature>
<name>A0A0B7NM35_9FUNG</name>
<dbReference type="SMART" id="SM00487">
    <property type="entry name" value="DEXDc"/>
    <property type="match status" value="1"/>
</dbReference>
<accession>A0A0B7NM35</accession>
<dbReference type="PROSITE" id="PS51192">
    <property type="entry name" value="HELICASE_ATP_BIND_1"/>
    <property type="match status" value="1"/>
</dbReference>
<dbReference type="InterPro" id="IPR012541">
    <property type="entry name" value="DBP10_C"/>
</dbReference>
<proteinExistence type="inferred from homology"/>
<feature type="compositionally biased region" description="Acidic residues" evidence="13">
    <location>
        <begin position="112"/>
        <end position="126"/>
    </location>
</feature>
<dbReference type="InterPro" id="IPR014001">
    <property type="entry name" value="Helicase_ATP-bd"/>
</dbReference>
<feature type="domain" description="Helicase ATP-binding" evidence="14">
    <location>
        <begin position="220"/>
        <end position="392"/>
    </location>
</feature>
<feature type="region of interest" description="Disordered" evidence="13">
    <location>
        <begin position="1"/>
        <end position="126"/>
    </location>
</feature>
<feature type="compositionally biased region" description="Basic and acidic residues" evidence="13">
    <location>
        <begin position="915"/>
        <end position="931"/>
    </location>
</feature>
<evidence type="ECO:0000256" key="10">
    <source>
        <dbReference type="ARBA" id="ARBA00023242"/>
    </source>
</evidence>